<protein>
    <submittedName>
        <fullName evidence="3">Uncharacterized protein</fullName>
    </submittedName>
</protein>
<organism evidence="3 4">
    <name type="scientific">Hymenobacter aerilatus</name>
    <dbReference type="NCBI Taxonomy" id="2932251"/>
    <lineage>
        <taxon>Bacteria</taxon>
        <taxon>Pseudomonadati</taxon>
        <taxon>Bacteroidota</taxon>
        <taxon>Cytophagia</taxon>
        <taxon>Cytophagales</taxon>
        <taxon>Hymenobacteraceae</taxon>
        <taxon>Hymenobacter</taxon>
    </lineage>
</organism>
<name>A0A8T9SVB6_9BACT</name>
<feature type="compositionally biased region" description="Low complexity" evidence="1">
    <location>
        <begin position="92"/>
        <end position="113"/>
    </location>
</feature>
<feature type="transmembrane region" description="Helical" evidence="2">
    <location>
        <begin position="43"/>
        <end position="69"/>
    </location>
</feature>
<evidence type="ECO:0000313" key="4">
    <source>
        <dbReference type="Proteomes" id="UP000829925"/>
    </source>
</evidence>
<dbReference type="AlphaFoldDB" id="A0A8T9SVB6"/>
<feature type="transmembrane region" description="Helical" evidence="2">
    <location>
        <begin position="20"/>
        <end position="37"/>
    </location>
</feature>
<dbReference type="EMBL" id="CP095053">
    <property type="protein sequence ID" value="UOR05321.1"/>
    <property type="molecule type" value="Genomic_DNA"/>
</dbReference>
<proteinExistence type="predicted"/>
<gene>
    <name evidence="3" type="ORF">MUN82_20610</name>
</gene>
<keyword evidence="2" id="KW-1133">Transmembrane helix</keyword>
<dbReference type="Proteomes" id="UP000829925">
    <property type="component" value="Chromosome"/>
</dbReference>
<evidence type="ECO:0000256" key="1">
    <source>
        <dbReference type="SAM" id="MobiDB-lite"/>
    </source>
</evidence>
<keyword evidence="4" id="KW-1185">Reference proteome</keyword>
<feature type="region of interest" description="Disordered" evidence="1">
    <location>
        <begin position="84"/>
        <end position="119"/>
    </location>
</feature>
<accession>A0A8T9SVB6</accession>
<keyword evidence="2" id="KW-0812">Transmembrane</keyword>
<evidence type="ECO:0000256" key="2">
    <source>
        <dbReference type="SAM" id="Phobius"/>
    </source>
</evidence>
<keyword evidence="2" id="KW-0472">Membrane</keyword>
<evidence type="ECO:0000313" key="3">
    <source>
        <dbReference type="EMBL" id="UOR05321.1"/>
    </source>
</evidence>
<dbReference type="KEGG" id="haei:MUN82_20610"/>
<reference evidence="3 4" key="1">
    <citation type="submission" date="2022-04" db="EMBL/GenBank/DDBJ databases">
        <title>Hymenobacter sp. isolated from the air.</title>
        <authorList>
            <person name="Won M."/>
            <person name="Lee C.-M."/>
            <person name="Woen H.-Y."/>
            <person name="Kwon S.-W."/>
        </authorList>
    </citation>
    <scope>NUCLEOTIDE SEQUENCE [LARGE SCALE GENOMIC DNA]</scope>
    <source>
        <strain evidence="4">5413 J-13</strain>
    </source>
</reference>
<sequence length="119" mass="13348">MARTSSSTFDFPRLRRQAGILAGASLLLALLLISYTFGVKNHFFARLFSAFFVFFWLLAVTFLGVVPFVNWAARSWFGKEWVSDSFTKTSSRRSSASTSPSSARTPTRTASRSSQKRHP</sequence>
<dbReference type="RefSeq" id="WP_245093474.1">
    <property type="nucleotide sequence ID" value="NZ_CP095053.1"/>
</dbReference>